<sequence>MPPARPAGSWRLPRPIALPVTTTSNDASDFTQTCRRIEATRRRSPGLPYNRWRHAGARCCVAATAREVPLPSGRPARGNQSPPRRQRLRRVDQAPAVIAEKQRFQHHHRMAKQRHPPGRREGQSGWRSAGGETSPAHQDRGEDGASVTARFGKHGLIVIGNNLRCKSDKCG</sequence>
<comment type="caution">
    <text evidence="2">The sequence shown here is derived from an EMBL/GenBank/DDBJ whole genome shotgun (WGS) entry which is preliminary data.</text>
</comment>
<dbReference type="Proteomes" id="UP000254545">
    <property type="component" value="Unassembled WGS sequence"/>
</dbReference>
<evidence type="ECO:0000313" key="3">
    <source>
        <dbReference type="Proteomes" id="UP000254545"/>
    </source>
</evidence>
<feature type="compositionally biased region" description="Basic residues" evidence="1">
    <location>
        <begin position="104"/>
        <end position="117"/>
    </location>
</feature>
<name>A0A7H4MJK4_KLEVA</name>
<evidence type="ECO:0000256" key="1">
    <source>
        <dbReference type="SAM" id="MobiDB-lite"/>
    </source>
</evidence>
<dbReference type="AlphaFoldDB" id="A0A7H4MJK4"/>
<organism evidence="2 3">
    <name type="scientific">Klebsiella variicola</name>
    <dbReference type="NCBI Taxonomy" id="244366"/>
    <lineage>
        <taxon>Bacteria</taxon>
        <taxon>Pseudomonadati</taxon>
        <taxon>Pseudomonadota</taxon>
        <taxon>Gammaproteobacteria</taxon>
        <taxon>Enterobacterales</taxon>
        <taxon>Enterobacteriaceae</taxon>
        <taxon>Klebsiella/Raoultella group</taxon>
        <taxon>Klebsiella</taxon>
        <taxon>Klebsiella pneumoniae complex</taxon>
    </lineage>
</organism>
<dbReference type="EMBL" id="UGKR01000003">
    <property type="protein sequence ID" value="STS90504.1"/>
    <property type="molecule type" value="Genomic_DNA"/>
</dbReference>
<accession>A0A7H4MJK4</accession>
<gene>
    <name evidence="2" type="ORF">NCTC9177_04401</name>
</gene>
<evidence type="ECO:0000313" key="2">
    <source>
        <dbReference type="EMBL" id="STS90504.1"/>
    </source>
</evidence>
<protein>
    <submittedName>
        <fullName evidence="2">Uncharacterized protein</fullName>
    </submittedName>
</protein>
<feature type="region of interest" description="Disordered" evidence="1">
    <location>
        <begin position="66"/>
        <end position="145"/>
    </location>
</feature>
<proteinExistence type="predicted"/>
<reference evidence="2 3" key="1">
    <citation type="submission" date="2018-06" db="EMBL/GenBank/DDBJ databases">
        <authorList>
            <consortium name="Pathogen Informatics"/>
            <person name="Doyle S."/>
        </authorList>
    </citation>
    <scope>NUCLEOTIDE SEQUENCE [LARGE SCALE GENOMIC DNA]</scope>
    <source>
        <strain evidence="2 3">NCTC9177</strain>
    </source>
</reference>